<dbReference type="PANTHER" id="PTHR21431">
    <property type="entry name" value="PREFOLDIN SUBUNIT 6"/>
    <property type="match status" value="1"/>
</dbReference>
<dbReference type="GO" id="GO:0051087">
    <property type="term" value="F:protein-folding chaperone binding"/>
    <property type="evidence" value="ECO:0007669"/>
    <property type="project" value="TreeGrafter"/>
</dbReference>
<dbReference type="FunFam" id="1.10.287.370:FF:000003">
    <property type="entry name" value="Prefoldin subunit 6"/>
    <property type="match status" value="1"/>
</dbReference>
<evidence type="ECO:0000256" key="3">
    <source>
        <dbReference type="SAM" id="Coils"/>
    </source>
</evidence>
<dbReference type="GO" id="GO:0051131">
    <property type="term" value="P:chaperone-mediated protein complex assembly"/>
    <property type="evidence" value="ECO:0007669"/>
    <property type="project" value="TreeGrafter"/>
</dbReference>
<dbReference type="EMBL" id="LT558119">
    <property type="protein sequence ID" value="SAM75177.1"/>
    <property type="molecule type" value="Genomic_DNA"/>
</dbReference>
<accession>A0A1K0GYZ6</accession>
<protein>
    <submittedName>
        <fullName evidence="4">Related to YKE2-Gim complex component</fullName>
    </submittedName>
</protein>
<dbReference type="Pfam" id="PF01920">
    <property type="entry name" value="Prefoldin_2"/>
    <property type="match status" value="1"/>
</dbReference>
<dbReference type="InterPro" id="IPR009053">
    <property type="entry name" value="Prefoldin"/>
</dbReference>
<dbReference type="CDD" id="cd23161">
    <property type="entry name" value="Prefoldin_6"/>
    <property type="match status" value="1"/>
</dbReference>
<proteinExistence type="inferred from homology"/>
<dbReference type="Gene3D" id="1.10.287.370">
    <property type="match status" value="1"/>
</dbReference>
<dbReference type="SUPFAM" id="SSF46579">
    <property type="entry name" value="Prefoldin"/>
    <property type="match status" value="1"/>
</dbReference>
<dbReference type="GO" id="GO:0005737">
    <property type="term" value="C:cytoplasm"/>
    <property type="evidence" value="ECO:0007669"/>
    <property type="project" value="TreeGrafter"/>
</dbReference>
<dbReference type="GO" id="GO:0016272">
    <property type="term" value="C:prefoldin complex"/>
    <property type="evidence" value="ECO:0007669"/>
    <property type="project" value="InterPro"/>
</dbReference>
<keyword evidence="2" id="KW-0143">Chaperone</keyword>
<dbReference type="GO" id="GO:0006457">
    <property type="term" value="P:protein folding"/>
    <property type="evidence" value="ECO:0007669"/>
    <property type="project" value="InterPro"/>
</dbReference>
<organism evidence="4 5">
    <name type="scientific">Ustilago bromivora</name>
    <dbReference type="NCBI Taxonomy" id="307758"/>
    <lineage>
        <taxon>Eukaryota</taxon>
        <taxon>Fungi</taxon>
        <taxon>Dikarya</taxon>
        <taxon>Basidiomycota</taxon>
        <taxon>Ustilaginomycotina</taxon>
        <taxon>Ustilaginomycetes</taxon>
        <taxon>Ustilaginales</taxon>
        <taxon>Ustilaginaceae</taxon>
        <taxon>Ustilago</taxon>
    </lineage>
</organism>
<sequence>MEAAATEYQKLQASFQTAVEARQQLDSQLRENEQVAKGFSKLTENNQVYKLIGPVLVKQDQVEAKTNVEKRIEFIKGEIERVEAQIKDLTEKREKKKIEIVALQTRAQQEAAGAGGATPPAVSA</sequence>
<dbReference type="InterPro" id="IPR002777">
    <property type="entry name" value="PFD_beta-like"/>
</dbReference>
<keyword evidence="3" id="KW-0175">Coiled coil</keyword>
<reference evidence="5" key="1">
    <citation type="submission" date="2016-04" db="EMBL/GenBank/DDBJ databases">
        <authorList>
            <person name="Guldener U."/>
            <person name="Guldener U."/>
        </authorList>
    </citation>
    <scope>NUCLEOTIDE SEQUENCE [LARGE SCALE GENOMIC DNA]</scope>
    <source>
        <strain evidence="5">UB2112</strain>
    </source>
</reference>
<dbReference type="GO" id="GO:0051082">
    <property type="term" value="F:unfolded protein binding"/>
    <property type="evidence" value="ECO:0007669"/>
    <property type="project" value="InterPro"/>
</dbReference>
<name>A0A1K0GYZ6_9BASI</name>
<feature type="coiled-coil region" evidence="3">
    <location>
        <begin position="65"/>
        <end position="106"/>
    </location>
</feature>
<evidence type="ECO:0000313" key="4">
    <source>
        <dbReference type="EMBL" id="SAM75177.1"/>
    </source>
</evidence>
<gene>
    <name evidence="4" type="ORF">UBRO_01308</name>
</gene>
<evidence type="ECO:0000256" key="1">
    <source>
        <dbReference type="ARBA" id="ARBA00008045"/>
    </source>
</evidence>
<evidence type="ECO:0000313" key="5">
    <source>
        <dbReference type="Proteomes" id="UP000179920"/>
    </source>
</evidence>
<evidence type="ECO:0000256" key="2">
    <source>
        <dbReference type="ARBA" id="ARBA00023186"/>
    </source>
</evidence>
<dbReference type="OrthoDB" id="248120at2759"/>
<dbReference type="Proteomes" id="UP000179920">
    <property type="component" value="Chromosome III"/>
</dbReference>
<dbReference type="PANTHER" id="PTHR21431:SF0">
    <property type="entry name" value="PREFOLDIN SUBUNIT 6"/>
    <property type="match status" value="1"/>
</dbReference>
<comment type="similarity">
    <text evidence="1">Belongs to the prefoldin subunit beta family.</text>
</comment>
<dbReference type="AlphaFoldDB" id="A0A1K0GYZ6"/>